<keyword evidence="2" id="KW-0472">Membrane</keyword>
<accession>A0A9P6L7B2</accession>
<evidence type="ECO:0000313" key="3">
    <source>
        <dbReference type="EMBL" id="KAF9785399.1"/>
    </source>
</evidence>
<keyword evidence="4" id="KW-1185">Reference proteome</keyword>
<feature type="compositionally biased region" description="Basic and acidic residues" evidence="1">
    <location>
        <begin position="412"/>
        <end position="426"/>
    </location>
</feature>
<reference evidence="3" key="1">
    <citation type="journal article" date="2020" name="Nat. Commun.">
        <title>Large-scale genome sequencing of mycorrhizal fungi provides insights into the early evolution of symbiotic traits.</title>
        <authorList>
            <person name="Miyauchi S."/>
            <person name="Kiss E."/>
            <person name="Kuo A."/>
            <person name="Drula E."/>
            <person name="Kohler A."/>
            <person name="Sanchez-Garcia M."/>
            <person name="Morin E."/>
            <person name="Andreopoulos B."/>
            <person name="Barry K.W."/>
            <person name="Bonito G."/>
            <person name="Buee M."/>
            <person name="Carver A."/>
            <person name="Chen C."/>
            <person name="Cichocki N."/>
            <person name="Clum A."/>
            <person name="Culley D."/>
            <person name="Crous P.W."/>
            <person name="Fauchery L."/>
            <person name="Girlanda M."/>
            <person name="Hayes R.D."/>
            <person name="Keri Z."/>
            <person name="LaButti K."/>
            <person name="Lipzen A."/>
            <person name="Lombard V."/>
            <person name="Magnuson J."/>
            <person name="Maillard F."/>
            <person name="Murat C."/>
            <person name="Nolan M."/>
            <person name="Ohm R.A."/>
            <person name="Pangilinan J."/>
            <person name="Pereira M.F."/>
            <person name="Perotto S."/>
            <person name="Peter M."/>
            <person name="Pfister S."/>
            <person name="Riley R."/>
            <person name="Sitrit Y."/>
            <person name="Stielow J.B."/>
            <person name="Szollosi G."/>
            <person name="Zifcakova L."/>
            <person name="Stursova M."/>
            <person name="Spatafora J.W."/>
            <person name="Tedersoo L."/>
            <person name="Vaario L.M."/>
            <person name="Yamada A."/>
            <person name="Yan M."/>
            <person name="Wang P."/>
            <person name="Xu J."/>
            <person name="Bruns T."/>
            <person name="Baldrian P."/>
            <person name="Vilgalys R."/>
            <person name="Dunand C."/>
            <person name="Henrissat B."/>
            <person name="Grigoriev I.V."/>
            <person name="Hibbett D."/>
            <person name="Nagy L.G."/>
            <person name="Martin F.M."/>
        </authorList>
    </citation>
    <scope>NUCLEOTIDE SEQUENCE</scope>
    <source>
        <strain evidence="3">UH-Tt-Lm1</strain>
    </source>
</reference>
<feature type="transmembrane region" description="Helical" evidence="2">
    <location>
        <begin position="276"/>
        <end position="297"/>
    </location>
</feature>
<keyword evidence="2" id="KW-1133">Transmembrane helix</keyword>
<dbReference type="Proteomes" id="UP000736335">
    <property type="component" value="Unassembled WGS sequence"/>
</dbReference>
<protein>
    <submittedName>
        <fullName evidence="3">Uncharacterized protein</fullName>
    </submittedName>
</protein>
<feature type="transmembrane region" description="Helical" evidence="2">
    <location>
        <begin position="126"/>
        <end position="147"/>
    </location>
</feature>
<proteinExistence type="predicted"/>
<feature type="region of interest" description="Disordered" evidence="1">
    <location>
        <begin position="332"/>
        <end position="505"/>
    </location>
</feature>
<keyword evidence="2" id="KW-0812">Transmembrane</keyword>
<dbReference type="AlphaFoldDB" id="A0A9P6L7B2"/>
<dbReference type="OrthoDB" id="3234297at2759"/>
<evidence type="ECO:0000256" key="1">
    <source>
        <dbReference type="SAM" id="MobiDB-lite"/>
    </source>
</evidence>
<name>A0A9P6L7B2_9AGAM</name>
<feature type="transmembrane region" description="Helical" evidence="2">
    <location>
        <begin position="183"/>
        <end position="201"/>
    </location>
</feature>
<organism evidence="3 4">
    <name type="scientific">Thelephora terrestris</name>
    <dbReference type="NCBI Taxonomy" id="56493"/>
    <lineage>
        <taxon>Eukaryota</taxon>
        <taxon>Fungi</taxon>
        <taxon>Dikarya</taxon>
        <taxon>Basidiomycota</taxon>
        <taxon>Agaricomycotina</taxon>
        <taxon>Agaricomycetes</taxon>
        <taxon>Thelephorales</taxon>
        <taxon>Thelephoraceae</taxon>
        <taxon>Thelephora</taxon>
    </lineage>
</organism>
<evidence type="ECO:0000313" key="4">
    <source>
        <dbReference type="Proteomes" id="UP000736335"/>
    </source>
</evidence>
<sequence>MSTTGCCSDTGCDGPCIDTPPTPNPDIEGVAVSVANIVATICLRILITWSPGDVDVGVQASFLQIYSILLSTLLSINRKQLSLDDASFALNLTCSPLTAYLVAASIGDLCGSKTGLYKRIKSHRRIIRFLGTLILPLWLALTMVLNFSSSAFTDSYTLGDYSFSQWHIYIKGYIMKVLRPGPFSPSINFVIIEVFIGIFLLRNWSQLKAEVRACLKSKPWGWFRLPFLSIKSVWCSIDGNHKWFLYLLFAYIDIGWAFNVMVWVFDSYVDGYILSYGQVLSVFSAIPPFLLTIEFLYSSRWDLFRFAQSFPRRFWVELVYLATGRKLDRPARNPDHLPLASISSVPREGSNGSPPEESRQAEDPISPLDKPQDVSTSQDTEEHEQVNAARVSIHDATEDVVEEGAGSSRSVSGHEHNDLDSLERPDGAGSCGYVADGTQHVDLNDGSGTLPCNSSPPLSRTYSSHGSPPEESLQAEDPTTLPDGSHDDVTGEDVPPTQFSFAYIS</sequence>
<dbReference type="EMBL" id="WIUZ02000007">
    <property type="protein sequence ID" value="KAF9785399.1"/>
    <property type="molecule type" value="Genomic_DNA"/>
</dbReference>
<gene>
    <name evidence="3" type="ORF">BJ322DRAFT_827653</name>
</gene>
<evidence type="ECO:0000256" key="2">
    <source>
        <dbReference type="SAM" id="Phobius"/>
    </source>
</evidence>
<reference evidence="3" key="2">
    <citation type="submission" date="2020-11" db="EMBL/GenBank/DDBJ databases">
        <authorList>
            <consortium name="DOE Joint Genome Institute"/>
            <person name="Kuo A."/>
            <person name="Miyauchi S."/>
            <person name="Kiss E."/>
            <person name="Drula E."/>
            <person name="Kohler A."/>
            <person name="Sanchez-Garcia M."/>
            <person name="Andreopoulos B."/>
            <person name="Barry K.W."/>
            <person name="Bonito G."/>
            <person name="Buee M."/>
            <person name="Carver A."/>
            <person name="Chen C."/>
            <person name="Cichocki N."/>
            <person name="Clum A."/>
            <person name="Culley D."/>
            <person name="Crous P.W."/>
            <person name="Fauchery L."/>
            <person name="Girlanda M."/>
            <person name="Hayes R."/>
            <person name="Keri Z."/>
            <person name="Labutti K."/>
            <person name="Lipzen A."/>
            <person name="Lombard V."/>
            <person name="Magnuson J."/>
            <person name="Maillard F."/>
            <person name="Morin E."/>
            <person name="Murat C."/>
            <person name="Nolan M."/>
            <person name="Ohm R."/>
            <person name="Pangilinan J."/>
            <person name="Pereira M."/>
            <person name="Perotto S."/>
            <person name="Peter M."/>
            <person name="Riley R."/>
            <person name="Sitrit Y."/>
            <person name="Stielow B."/>
            <person name="Szollosi G."/>
            <person name="Zifcakova L."/>
            <person name="Stursova M."/>
            <person name="Spatafora J.W."/>
            <person name="Tedersoo L."/>
            <person name="Vaario L.-M."/>
            <person name="Yamada A."/>
            <person name="Yan M."/>
            <person name="Wang P."/>
            <person name="Xu J."/>
            <person name="Bruns T."/>
            <person name="Baldrian P."/>
            <person name="Vilgalys R."/>
            <person name="Henrissat B."/>
            <person name="Grigoriev I.V."/>
            <person name="Hibbett D."/>
            <person name="Nagy L.G."/>
            <person name="Martin F.M."/>
        </authorList>
    </citation>
    <scope>NUCLEOTIDE SEQUENCE</scope>
    <source>
        <strain evidence="3">UH-Tt-Lm1</strain>
    </source>
</reference>
<feature type="compositionally biased region" description="Polar residues" evidence="1">
    <location>
        <begin position="446"/>
        <end position="466"/>
    </location>
</feature>
<comment type="caution">
    <text evidence="3">The sequence shown here is derived from an EMBL/GenBank/DDBJ whole genome shotgun (WGS) entry which is preliminary data.</text>
</comment>
<feature type="transmembrane region" description="Helical" evidence="2">
    <location>
        <begin position="243"/>
        <end position="264"/>
    </location>
</feature>